<organism evidence="1 2">
    <name type="scientific">Williamwhitmania taraxaci</name>
    <dbReference type="NCBI Taxonomy" id="1640674"/>
    <lineage>
        <taxon>Bacteria</taxon>
        <taxon>Pseudomonadati</taxon>
        <taxon>Bacteroidota</taxon>
        <taxon>Bacteroidia</taxon>
        <taxon>Bacteroidales</taxon>
        <taxon>Williamwhitmaniaceae</taxon>
        <taxon>Williamwhitmania</taxon>
    </lineage>
</organism>
<protein>
    <submittedName>
        <fullName evidence="1">Uncharacterized protein</fullName>
    </submittedName>
</protein>
<keyword evidence="2" id="KW-1185">Reference proteome</keyword>
<gene>
    <name evidence="1" type="ORF">SAMN05216323_104517</name>
</gene>
<dbReference type="Proteomes" id="UP000199452">
    <property type="component" value="Unassembled WGS sequence"/>
</dbReference>
<dbReference type="AlphaFoldDB" id="A0A1G6NT44"/>
<reference evidence="1 2" key="1">
    <citation type="submission" date="2016-09" db="EMBL/GenBank/DDBJ databases">
        <authorList>
            <person name="Capua I."/>
            <person name="De Benedictis P."/>
            <person name="Joannis T."/>
            <person name="Lombin L.H."/>
            <person name="Cattoli G."/>
        </authorList>
    </citation>
    <scope>NUCLEOTIDE SEQUENCE [LARGE SCALE GENOMIC DNA]</scope>
    <source>
        <strain evidence="1 2">A7P-90m</strain>
    </source>
</reference>
<dbReference type="EMBL" id="FMYP01000045">
    <property type="protein sequence ID" value="SDC70426.1"/>
    <property type="molecule type" value="Genomic_DNA"/>
</dbReference>
<evidence type="ECO:0000313" key="2">
    <source>
        <dbReference type="Proteomes" id="UP000199452"/>
    </source>
</evidence>
<evidence type="ECO:0000313" key="1">
    <source>
        <dbReference type="EMBL" id="SDC70426.1"/>
    </source>
</evidence>
<name>A0A1G6NT44_9BACT</name>
<accession>A0A1G6NT44</accession>
<sequence length="41" mass="4694">MTNIEPLISIQQKTEEKLNEVLLLQLSKTCQKASHSILLKE</sequence>
<proteinExistence type="predicted"/>